<dbReference type="OrthoDB" id="1932629at2759"/>
<keyword evidence="1" id="KW-0175">Coiled coil</keyword>
<organism evidence="2 3">
    <name type="scientific">Cuscuta campestris</name>
    <dbReference type="NCBI Taxonomy" id="132261"/>
    <lineage>
        <taxon>Eukaryota</taxon>
        <taxon>Viridiplantae</taxon>
        <taxon>Streptophyta</taxon>
        <taxon>Embryophyta</taxon>
        <taxon>Tracheophyta</taxon>
        <taxon>Spermatophyta</taxon>
        <taxon>Magnoliopsida</taxon>
        <taxon>eudicotyledons</taxon>
        <taxon>Gunneridae</taxon>
        <taxon>Pentapetalae</taxon>
        <taxon>asterids</taxon>
        <taxon>lamiids</taxon>
        <taxon>Solanales</taxon>
        <taxon>Convolvulaceae</taxon>
        <taxon>Cuscuteae</taxon>
        <taxon>Cuscuta</taxon>
        <taxon>Cuscuta subgen. Grammica</taxon>
        <taxon>Cuscuta sect. Cleistogrammica</taxon>
    </lineage>
</organism>
<gene>
    <name evidence="2" type="ORF">CCAM_LOCUS44567</name>
</gene>
<feature type="coiled-coil region" evidence="1">
    <location>
        <begin position="44"/>
        <end position="71"/>
    </location>
</feature>
<dbReference type="EMBL" id="OOIL02006840">
    <property type="protein sequence ID" value="VFR02792.1"/>
    <property type="molecule type" value="Genomic_DNA"/>
</dbReference>
<dbReference type="AlphaFoldDB" id="A0A484NML2"/>
<keyword evidence="3" id="KW-1185">Reference proteome</keyword>
<proteinExistence type="predicted"/>
<dbReference type="Proteomes" id="UP000595140">
    <property type="component" value="Unassembled WGS sequence"/>
</dbReference>
<evidence type="ECO:0000313" key="2">
    <source>
        <dbReference type="EMBL" id="VFR02792.1"/>
    </source>
</evidence>
<accession>A0A484NML2</accession>
<evidence type="ECO:0000313" key="3">
    <source>
        <dbReference type="Proteomes" id="UP000595140"/>
    </source>
</evidence>
<reference evidence="2" key="1">
    <citation type="submission" date="2018-04" db="EMBL/GenBank/DDBJ databases">
        <authorList>
            <person name="Vogel A."/>
        </authorList>
    </citation>
    <scope>NUCLEOTIDE SEQUENCE [LARGE SCALE GENOMIC DNA]</scope>
</reference>
<name>A0A484NML2_9ASTE</name>
<evidence type="ECO:0000256" key="1">
    <source>
        <dbReference type="SAM" id="Coils"/>
    </source>
</evidence>
<sequence length="86" mass="9828">MAAVSEEAIQSISSSFDQICVDFTNAIAEIQTLKSNYNAEVQKRDAIQLTLKNLQSENERLRKIYAESFNKLADQVQFFKQVLQIL</sequence>
<protein>
    <submittedName>
        <fullName evidence="2">Uncharacterized protein</fullName>
    </submittedName>
</protein>